<dbReference type="InterPro" id="IPR001375">
    <property type="entry name" value="Peptidase_S9_cat"/>
</dbReference>
<proteinExistence type="predicted"/>
<dbReference type="Gene3D" id="2.120.10.30">
    <property type="entry name" value="TolB, C-terminal domain"/>
    <property type="match status" value="1"/>
</dbReference>
<dbReference type="EMBL" id="CAFBPK010000006">
    <property type="protein sequence ID" value="CAB5015522.1"/>
    <property type="molecule type" value="Genomic_DNA"/>
</dbReference>
<evidence type="ECO:0000313" key="2">
    <source>
        <dbReference type="EMBL" id="CAB4338642.1"/>
    </source>
</evidence>
<dbReference type="InterPro" id="IPR029058">
    <property type="entry name" value="AB_hydrolase_fold"/>
</dbReference>
<evidence type="ECO:0000259" key="1">
    <source>
        <dbReference type="Pfam" id="PF00326"/>
    </source>
</evidence>
<dbReference type="EMBL" id="CAESAD010000005">
    <property type="protein sequence ID" value="CAB4340056.1"/>
    <property type="molecule type" value="Genomic_DNA"/>
</dbReference>
<dbReference type="GO" id="GO:0008236">
    <property type="term" value="F:serine-type peptidase activity"/>
    <property type="evidence" value="ECO:0007669"/>
    <property type="project" value="InterPro"/>
</dbReference>
<evidence type="ECO:0000313" key="6">
    <source>
        <dbReference type="EMBL" id="CAB4812804.1"/>
    </source>
</evidence>
<dbReference type="EMBL" id="CAESAI010000016">
    <property type="protein sequence ID" value="CAB4338642.1"/>
    <property type="molecule type" value="Genomic_DNA"/>
</dbReference>
<dbReference type="Gene3D" id="3.40.50.1820">
    <property type="entry name" value="alpha/beta hydrolase"/>
    <property type="match status" value="1"/>
</dbReference>
<evidence type="ECO:0000313" key="7">
    <source>
        <dbReference type="EMBL" id="CAB4850554.1"/>
    </source>
</evidence>
<feature type="domain" description="Peptidase S9 prolyl oligopeptidase catalytic" evidence="1">
    <location>
        <begin position="421"/>
        <end position="622"/>
    </location>
</feature>
<dbReference type="EMBL" id="CAEZZD010000126">
    <property type="protein sequence ID" value="CAB4753819.1"/>
    <property type="molecule type" value="Genomic_DNA"/>
</dbReference>
<protein>
    <submittedName>
        <fullName evidence="4">Unannotated protein</fullName>
    </submittedName>
</protein>
<dbReference type="PANTHER" id="PTHR43056:SF5">
    <property type="entry name" value="PEPTIDASE S9 PROLYL OLIGOPEPTIDASE CATALYTIC DOMAIN-CONTAINING PROTEIN"/>
    <property type="match status" value="1"/>
</dbReference>
<dbReference type="SUPFAM" id="SSF82171">
    <property type="entry name" value="DPP6 N-terminal domain-like"/>
    <property type="match status" value="1"/>
</dbReference>
<evidence type="ECO:0000313" key="3">
    <source>
        <dbReference type="EMBL" id="CAB4340056.1"/>
    </source>
</evidence>
<accession>A0A6J6R4W0</accession>
<evidence type="ECO:0000313" key="4">
    <source>
        <dbReference type="EMBL" id="CAB4718737.1"/>
    </source>
</evidence>
<dbReference type="EMBL" id="CAFBIX010000073">
    <property type="protein sequence ID" value="CAB4850554.1"/>
    <property type="molecule type" value="Genomic_DNA"/>
</dbReference>
<dbReference type="EMBL" id="CAFAAO010000024">
    <property type="protein sequence ID" value="CAB4812804.1"/>
    <property type="molecule type" value="Genomic_DNA"/>
</dbReference>
<reference evidence="4" key="1">
    <citation type="submission" date="2020-05" db="EMBL/GenBank/DDBJ databases">
        <authorList>
            <person name="Chiriac C."/>
            <person name="Salcher M."/>
            <person name="Ghai R."/>
            <person name="Kavagutti S V."/>
        </authorList>
    </citation>
    <scope>NUCLEOTIDE SEQUENCE</scope>
</reference>
<dbReference type="GO" id="GO:0006508">
    <property type="term" value="P:proteolysis"/>
    <property type="evidence" value="ECO:0007669"/>
    <property type="project" value="InterPro"/>
</dbReference>
<dbReference type="AlphaFoldDB" id="A0A6J6R4W0"/>
<organism evidence="4">
    <name type="scientific">freshwater metagenome</name>
    <dbReference type="NCBI Taxonomy" id="449393"/>
    <lineage>
        <taxon>unclassified sequences</taxon>
        <taxon>metagenomes</taxon>
        <taxon>ecological metagenomes</taxon>
    </lineage>
</organism>
<dbReference type="EMBL" id="CAEZYC010000106">
    <property type="protein sequence ID" value="CAB4718737.1"/>
    <property type="molecule type" value="Genomic_DNA"/>
</dbReference>
<dbReference type="InterPro" id="IPR011042">
    <property type="entry name" value="6-blade_b-propeller_TolB-like"/>
</dbReference>
<evidence type="ECO:0000313" key="5">
    <source>
        <dbReference type="EMBL" id="CAB4753819.1"/>
    </source>
</evidence>
<dbReference type="PANTHER" id="PTHR43056">
    <property type="entry name" value="PEPTIDASE S9 PROLYL OLIGOPEPTIDASE"/>
    <property type="match status" value="1"/>
</dbReference>
<evidence type="ECO:0000313" key="8">
    <source>
        <dbReference type="EMBL" id="CAB5015522.1"/>
    </source>
</evidence>
<name>A0A6J6R4W0_9ZZZZ</name>
<dbReference type="InterPro" id="IPR050585">
    <property type="entry name" value="Xaa-Pro_dipeptidyl-ppase/CocE"/>
</dbReference>
<sequence length="627" mass="68218">MTLAQPGSWRSPITPEMLTESGVTFGYTQTFDGELYWDELRPTENGRNVVVSKTGGDLLPPPWSASTRVHEMGGLSWLVCTWQKVTGVLFAEKTDQRIYWLAPGAGPVPITPESPTGTLARYCDFLIRDSEIWCIREITRGHETSRDLIAINPVGEIRTLDANSHFYAHLVLSPDQNSLAWISWEHPQMSWDGTELRVAKISSNGELATSEARAGSTSEAVNSPVWANNETLFYLSDKSGFWNIWETSGLGSNRQVVSESAEWSKPMWQVGMNLLRILPDGKLVGIHGSPAAEKVAVVDPTTGAVTDCKSELSNFSQISVHDNQIFAIGGGVKVPAAIVEFSASTGQDAGTISEVSLPVDVRYFPTVRNVSFPSKAGRTVHAFISEATNPDFESSEKPPVIITAHGGPTANTTGVAAIKRAFVTSRGFTVVDVDYGGSTGYGRDYREVLKGQWGIVDTEDILAVVAGLIESGIADPNQILIRGGSAGGFVVLNGLVHSNVFAAGANYYGVAELTMLAQDTHDFESRYLDSLVGAYPQERDLYIERSPLTYADNLTSPLIIFQGADDPIVPPSQSQAFRDACIKNGIKHKYFEFPGESHGFRKSETIMTCAIEELKFYGEVLGFTPDL</sequence>
<dbReference type="Pfam" id="PF00326">
    <property type="entry name" value="Peptidase_S9"/>
    <property type="match status" value="1"/>
</dbReference>
<dbReference type="SUPFAM" id="SSF53474">
    <property type="entry name" value="alpha/beta-Hydrolases"/>
    <property type="match status" value="1"/>
</dbReference>
<gene>
    <name evidence="4" type="ORF">UFOPK2648_01304</name>
    <name evidence="5" type="ORF">UFOPK2824_00828</name>
    <name evidence="6" type="ORF">UFOPK3037_01428</name>
    <name evidence="7" type="ORF">UFOPK3278_01262</name>
    <name evidence="2" type="ORF">UFOPK3406_00795</name>
    <name evidence="3" type="ORF">UFOPK3925_00903</name>
    <name evidence="8" type="ORF">UFOPK4097_00588</name>
</gene>